<keyword evidence="2" id="KW-1185">Reference proteome</keyword>
<protein>
    <submittedName>
        <fullName evidence="1">Uncharacterized protein</fullName>
    </submittedName>
</protein>
<dbReference type="Proteomes" id="UP000605992">
    <property type="component" value="Unassembled WGS sequence"/>
</dbReference>
<gene>
    <name evidence="1" type="ORF">Pth03_70050</name>
</gene>
<evidence type="ECO:0000313" key="1">
    <source>
        <dbReference type="EMBL" id="GII58616.1"/>
    </source>
</evidence>
<accession>A0A8J3Y0P2</accession>
<dbReference type="AlphaFoldDB" id="A0A8J3Y0P2"/>
<evidence type="ECO:0000313" key="2">
    <source>
        <dbReference type="Proteomes" id="UP000605992"/>
    </source>
</evidence>
<sequence>MTAASLTPCRVVTVIRLLSVAAGVPAVRSVRLIRFSLKWDSGSLGAKRLTTRGRQSAAKLSRAARYIRLSRG</sequence>
<name>A0A8J3Y0P2_9ACTN</name>
<organism evidence="1 2">
    <name type="scientific">Planotetraspora thailandica</name>
    <dbReference type="NCBI Taxonomy" id="487172"/>
    <lineage>
        <taxon>Bacteria</taxon>
        <taxon>Bacillati</taxon>
        <taxon>Actinomycetota</taxon>
        <taxon>Actinomycetes</taxon>
        <taxon>Streptosporangiales</taxon>
        <taxon>Streptosporangiaceae</taxon>
        <taxon>Planotetraspora</taxon>
    </lineage>
</organism>
<comment type="caution">
    <text evidence="1">The sequence shown here is derived from an EMBL/GenBank/DDBJ whole genome shotgun (WGS) entry which is preliminary data.</text>
</comment>
<proteinExistence type="predicted"/>
<reference evidence="1" key="1">
    <citation type="submission" date="2021-01" db="EMBL/GenBank/DDBJ databases">
        <title>Whole genome shotgun sequence of Planotetraspora thailandica NBRC 104271.</title>
        <authorList>
            <person name="Komaki H."/>
            <person name="Tamura T."/>
        </authorList>
    </citation>
    <scope>NUCLEOTIDE SEQUENCE</scope>
    <source>
        <strain evidence="1">NBRC 104271</strain>
    </source>
</reference>
<dbReference type="EMBL" id="BOOR01000068">
    <property type="protein sequence ID" value="GII58616.1"/>
    <property type="molecule type" value="Genomic_DNA"/>
</dbReference>